<dbReference type="Gene3D" id="1.10.10.610">
    <property type="entry name" value="YehU-like"/>
    <property type="match status" value="1"/>
</dbReference>
<dbReference type="Proteomes" id="UP000054698">
    <property type="component" value="Unassembled WGS sequence"/>
</dbReference>
<evidence type="ECO:0000256" key="1">
    <source>
        <dbReference type="ARBA" id="ARBA00006450"/>
    </source>
</evidence>
<dbReference type="Proteomes" id="UP000251942">
    <property type="component" value="Unassembled WGS sequence"/>
</dbReference>
<proteinExistence type="inferred from homology"/>
<keyword evidence="4" id="KW-1185">Reference proteome</keyword>
<accession>A0A0W0TNM5</accession>
<dbReference type="InterPro" id="IPR010648">
    <property type="entry name" value="UPF0270"/>
</dbReference>
<evidence type="ECO:0000313" key="3">
    <source>
        <dbReference type="EMBL" id="SPX59286.1"/>
    </source>
</evidence>
<evidence type="ECO:0000313" key="5">
    <source>
        <dbReference type="Proteomes" id="UP000251942"/>
    </source>
</evidence>
<evidence type="ECO:0000313" key="2">
    <source>
        <dbReference type="EMBL" id="KTC97179.1"/>
    </source>
</evidence>
<dbReference type="SUPFAM" id="SSF118001">
    <property type="entry name" value="YehU-like"/>
    <property type="match status" value="1"/>
</dbReference>
<dbReference type="OrthoDB" id="6120729at2"/>
<comment type="similarity">
    <text evidence="1">Belongs to the UPF0270 family.</text>
</comment>
<dbReference type="Pfam" id="PF06794">
    <property type="entry name" value="UPF0270"/>
    <property type="match status" value="1"/>
</dbReference>
<gene>
    <name evidence="2" type="ORF">Lfee_1533</name>
    <name evidence="3" type="ORF">NCTC12022_00107</name>
</gene>
<dbReference type="PATRIC" id="fig|453.4.peg.1681"/>
<dbReference type="AlphaFoldDB" id="A0A0W0TNM5"/>
<sequence length="85" mass="9782">MIEIDYHLLSELAIENLIMAILTREATDYGEEEMGFAQEKQQLLTRLELGDAVIIYSAETRLLHHCSSRREVKMALSRKSDRLSS</sequence>
<reference evidence="3 5" key="2">
    <citation type="submission" date="2018-06" db="EMBL/GenBank/DDBJ databases">
        <authorList>
            <consortium name="Pathogen Informatics"/>
            <person name="Doyle S."/>
        </authorList>
    </citation>
    <scope>NUCLEOTIDE SEQUENCE [LARGE SCALE GENOMIC DNA]</scope>
    <source>
        <strain evidence="3 5">NCTC12022</strain>
    </source>
</reference>
<protein>
    <submittedName>
        <fullName evidence="2">Uncharacterized protein</fullName>
    </submittedName>
</protein>
<name>A0A0W0TNM5_9GAMM</name>
<reference evidence="2 4" key="1">
    <citation type="submission" date="2015-11" db="EMBL/GenBank/DDBJ databases">
        <title>Genomic analysis of 38 Legionella species identifies large and diverse effector repertoires.</title>
        <authorList>
            <person name="Burstein D."/>
            <person name="Amaro F."/>
            <person name="Zusman T."/>
            <person name="Lifshitz Z."/>
            <person name="Cohen O."/>
            <person name="Gilbert J.A."/>
            <person name="Pupko T."/>
            <person name="Shuman H.A."/>
            <person name="Segal G."/>
        </authorList>
    </citation>
    <scope>NUCLEOTIDE SEQUENCE [LARGE SCALE GENOMIC DNA]</scope>
    <source>
        <strain evidence="2 4">WO-44C</strain>
    </source>
</reference>
<dbReference type="RefSeq" id="WP_058445499.1">
    <property type="nucleotide sequence ID" value="NZ_LBHK01000059.1"/>
</dbReference>
<evidence type="ECO:0000313" key="4">
    <source>
        <dbReference type="Proteomes" id="UP000054698"/>
    </source>
</evidence>
<dbReference type="EMBL" id="UASS01000001">
    <property type="protein sequence ID" value="SPX59286.1"/>
    <property type="molecule type" value="Genomic_DNA"/>
</dbReference>
<dbReference type="InterPro" id="IPR036685">
    <property type="entry name" value="YehU-like_sf"/>
</dbReference>
<dbReference type="EMBL" id="LNYB01000079">
    <property type="protein sequence ID" value="KTC97179.1"/>
    <property type="molecule type" value="Genomic_DNA"/>
</dbReference>
<organism evidence="2 4">
    <name type="scientific">Legionella feeleii</name>
    <dbReference type="NCBI Taxonomy" id="453"/>
    <lineage>
        <taxon>Bacteria</taxon>
        <taxon>Pseudomonadati</taxon>
        <taxon>Pseudomonadota</taxon>
        <taxon>Gammaproteobacteria</taxon>
        <taxon>Legionellales</taxon>
        <taxon>Legionellaceae</taxon>
        <taxon>Legionella</taxon>
    </lineage>
</organism>